<sequence>MAMYSKWLARARRNKIWPARSSAPRFHSHMSVTTNACTMRHRAIAPGDNRAFMAHERQKTTDPGYFQTSQIPAL</sequence>
<accession>A0A0E9PZN9</accession>
<proteinExistence type="predicted"/>
<evidence type="ECO:0000313" key="1">
    <source>
        <dbReference type="EMBL" id="JAH10116.1"/>
    </source>
</evidence>
<protein>
    <submittedName>
        <fullName evidence="1">Uncharacterized protein</fullName>
    </submittedName>
</protein>
<reference evidence="1" key="1">
    <citation type="submission" date="2014-11" db="EMBL/GenBank/DDBJ databases">
        <authorList>
            <person name="Amaro Gonzalez C."/>
        </authorList>
    </citation>
    <scope>NUCLEOTIDE SEQUENCE</scope>
</reference>
<organism evidence="1">
    <name type="scientific">Anguilla anguilla</name>
    <name type="common">European freshwater eel</name>
    <name type="synonym">Muraena anguilla</name>
    <dbReference type="NCBI Taxonomy" id="7936"/>
    <lineage>
        <taxon>Eukaryota</taxon>
        <taxon>Metazoa</taxon>
        <taxon>Chordata</taxon>
        <taxon>Craniata</taxon>
        <taxon>Vertebrata</taxon>
        <taxon>Euteleostomi</taxon>
        <taxon>Actinopterygii</taxon>
        <taxon>Neopterygii</taxon>
        <taxon>Teleostei</taxon>
        <taxon>Anguilliformes</taxon>
        <taxon>Anguillidae</taxon>
        <taxon>Anguilla</taxon>
    </lineage>
</organism>
<reference evidence="1" key="2">
    <citation type="journal article" date="2015" name="Fish Shellfish Immunol.">
        <title>Early steps in the European eel (Anguilla anguilla)-Vibrio vulnificus interaction in the gills: Role of the RtxA13 toxin.</title>
        <authorList>
            <person name="Callol A."/>
            <person name="Pajuelo D."/>
            <person name="Ebbesson L."/>
            <person name="Teles M."/>
            <person name="MacKenzie S."/>
            <person name="Amaro C."/>
        </authorList>
    </citation>
    <scope>NUCLEOTIDE SEQUENCE</scope>
</reference>
<dbReference type="EMBL" id="GBXM01098461">
    <property type="protein sequence ID" value="JAH10116.1"/>
    <property type="molecule type" value="Transcribed_RNA"/>
</dbReference>
<name>A0A0E9PZN9_ANGAN</name>
<dbReference type="AlphaFoldDB" id="A0A0E9PZN9"/>